<sequence>MTFFGIHGTCQSIAHRIQSSNFNISTGRGGSGVYFWRKGNFSSLLSFGWYQQSKYNGKFSGESDDSYAGIEVELTINKGEYLDLEDPDIKEELASLVVTKGIDSKADKRKIANLYDAFVKMVEKNAGVSMKLLILRVAPPQNCPEYPIAALGAPISYIARDSSIIKIINVESK</sequence>
<name>A0ABY2M7L4_9LEPT</name>
<dbReference type="RefSeq" id="WP_135634162.1">
    <property type="nucleotide sequence ID" value="NZ_RQFU01000006.1"/>
</dbReference>
<dbReference type="EMBL" id="RQFU01000006">
    <property type="protein sequence ID" value="TGL23147.1"/>
    <property type="molecule type" value="Genomic_DNA"/>
</dbReference>
<reference evidence="2" key="1">
    <citation type="journal article" date="2019" name="PLoS Negl. Trop. Dis.">
        <title>Revisiting the worldwide diversity of Leptospira species in the environment.</title>
        <authorList>
            <person name="Vincent A.T."/>
            <person name="Schiettekatte O."/>
            <person name="Bourhy P."/>
            <person name="Veyrier F.J."/>
            <person name="Picardeau M."/>
        </authorList>
    </citation>
    <scope>NUCLEOTIDE SEQUENCE [LARGE SCALE GENOMIC DNA]</scope>
    <source>
        <strain evidence="2">201800272</strain>
    </source>
</reference>
<accession>A0ABY2M7L4</accession>
<comment type="caution">
    <text evidence="1">The sequence shown here is derived from an EMBL/GenBank/DDBJ whole genome shotgun (WGS) entry which is preliminary data.</text>
</comment>
<dbReference type="Proteomes" id="UP000298200">
    <property type="component" value="Unassembled WGS sequence"/>
</dbReference>
<protein>
    <submittedName>
        <fullName evidence="1">Uncharacterized protein</fullName>
    </submittedName>
</protein>
<proteinExistence type="predicted"/>
<organism evidence="1 2">
    <name type="scientific">Leptospira yanagawae</name>
    <dbReference type="NCBI Taxonomy" id="293069"/>
    <lineage>
        <taxon>Bacteria</taxon>
        <taxon>Pseudomonadati</taxon>
        <taxon>Spirochaetota</taxon>
        <taxon>Spirochaetia</taxon>
        <taxon>Leptospirales</taxon>
        <taxon>Leptospiraceae</taxon>
        <taxon>Leptospira</taxon>
    </lineage>
</organism>
<evidence type="ECO:0000313" key="1">
    <source>
        <dbReference type="EMBL" id="TGL23147.1"/>
    </source>
</evidence>
<evidence type="ECO:0000313" key="2">
    <source>
        <dbReference type="Proteomes" id="UP000298200"/>
    </source>
</evidence>
<keyword evidence="2" id="KW-1185">Reference proteome</keyword>
<gene>
    <name evidence="1" type="ORF">EHQ46_05785</name>
</gene>